<proteinExistence type="predicted"/>
<evidence type="ECO:0000313" key="3">
    <source>
        <dbReference type="EMBL" id="WPJ94387.1"/>
    </source>
</evidence>
<keyword evidence="4" id="KW-1185">Reference proteome</keyword>
<keyword evidence="1" id="KW-1133">Transmembrane helix</keyword>
<reference evidence="3 4" key="1">
    <citation type="submission" date="2023-11" db="EMBL/GenBank/DDBJ databases">
        <title>Coraliomargarita sp. nov., isolated from marine algae.</title>
        <authorList>
            <person name="Lee J.K."/>
            <person name="Baek J.H."/>
            <person name="Kim J.M."/>
            <person name="Choi D.G."/>
            <person name="Jeon C.O."/>
        </authorList>
    </citation>
    <scope>NUCLEOTIDE SEQUENCE [LARGE SCALE GENOMIC DNA]</scope>
    <source>
        <strain evidence="3 4">J2-16</strain>
    </source>
</reference>
<evidence type="ECO:0000259" key="2">
    <source>
        <dbReference type="Pfam" id="PF14237"/>
    </source>
</evidence>
<feature type="transmembrane region" description="Helical" evidence="1">
    <location>
        <begin position="90"/>
        <end position="112"/>
    </location>
</feature>
<name>A0ABZ0RHF7_9BACT</name>
<feature type="transmembrane region" description="Helical" evidence="1">
    <location>
        <begin position="222"/>
        <end position="241"/>
    </location>
</feature>
<dbReference type="EMBL" id="CP138858">
    <property type="protein sequence ID" value="WPJ94387.1"/>
    <property type="molecule type" value="Genomic_DNA"/>
</dbReference>
<evidence type="ECO:0000313" key="4">
    <source>
        <dbReference type="Proteomes" id="UP001324993"/>
    </source>
</evidence>
<dbReference type="InterPro" id="IPR025640">
    <property type="entry name" value="GYF_2"/>
</dbReference>
<feature type="transmembrane region" description="Helical" evidence="1">
    <location>
        <begin position="159"/>
        <end position="175"/>
    </location>
</feature>
<accession>A0ABZ0RHF7</accession>
<keyword evidence="1" id="KW-0472">Membrane</keyword>
<organism evidence="3 4">
    <name type="scientific">Coraliomargarita algicola</name>
    <dbReference type="NCBI Taxonomy" id="3092156"/>
    <lineage>
        <taxon>Bacteria</taxon>
        <taxon>Pseudomonadati</taxon>
        <taxon>Verrucomicrobiota</taxon>
        <taxon>Opitutia</taxon>
        <taxon>Puniceicoccales</taxon>
        <taxon>Coraliomargaritaceae</taxon>
        <taxon>Coraliomargarita</taxon>
    </lineage>
</organism>
<sequence>MDKKYYILHNQEQLGPVSEEELREKLSTGEYSYFDLCWHEEMSDWSPISETLQFEGGKVPPPSPPNMPPPPVHIPPGNQLQQNAINWKPALLWMSIATACSLGSNISSFVFYRNKNDSLEIILSIPSIVAIIYACILHYKCWQAIDESSRVTTPGKAVGLMFVPIYNFYWAFITWPKLVGGLRKSGYTLPYETGGLALAFSILTVCALTLAWFPYFAVLIEIGHLTLFILLYSQVVGAINLQQMHSEN</sequence>
<dbReference type="RefSeq" id="WP_319831320.1">
    <property type="nucleotide sequence ID" value="NZ_CP138858.1"/>
</dbReference>
<keyword evidence="1" id="KW-0812">Transmembrane</keyword>
<feature type="transmembrane region" description="Helical" evidence="1">
    <location>
        <begin position="196"/>
        <end position="216"/>
    </location>
</feature>
<protein>
    <submittedName>
        <fullName evidence="3">DUF4339 domain-containing protein</fullName>
    </submittedName>
</protein>
<gene>
    <name evidence="3" type="ORF">SH580_13185</name>
</gene>
<feature type="transmembrane region" description="Helical" evidence="1">
    <location>
        <begin position="119"/>
        <end position="139"/>
    </location>
</feature>
<dbReference type="Pfam" id="PF14237">
    <property type="entry name" value="GYF_2"/>
    <property type="match status" value="1"/>
</dbReference>
<dbReference type="Proteomes" id="UP001324993">
    <property type="component" value="Chromosome"/>
</dbReference>
<feature type="domain" description="GYF" evidence="2">
    <location>
        <begin position="5"/>
        <end position="51"/>
    </location>
</feature>
<evidence type="ECO:0000256" key="1">
    <source>
        <dbReference type="SAM" id="Phobius"/>
    </source>
</evidence>